<evidence type="ECO:0000256" key="3">
    <source>
        <dbReference type="ARBA" id="ARBA00023235"/>
    </source>
</evidence>
<dbReference type="InParanoid" id="A0A0D0DJ01"/>
<dbReference type="STRING" id="930991.A0A0D0DJ01"/>
<protein>
    <recommendedName>
        <fullName evidence="5">DNA 3'-5' helicase</fullName>
        <ecNumber evidence="5">5.6.2.4</ecNumber>
    </recommendedName>
</protein>
<reference evidence="8" key="2">
    <citation type="submission" date="2015-01" db="EMBL/GenBank/DDBJ databases">
        <title>Evolutionary Origins and Diversification of the Mycorrhizal Mutualists.</title>
        <authorList>
            <consortium name="DOE Joint Genome Institute"/>
            <consortium name="Mycorrhizal Genomics Consortium"/>
            <person name="Kohler A."/>
            <person name="Kuo A."/>
            <person name="Nagy L.G."/>
            <person name="Floudas D."/>
            <person name="Copeland A."/>
            <person name="Barry K.W."/>
            <person name="Cichocki N."/>
            <person name="Veneault-Fourrey C."/>
            <person name="LaButti K."/>
            <person name="Lindquist E.A."/>
            <person name="Lipzen A."/>
            <person name="Lundell T."/>
            <person name="Morin E."/>
            <person name="Murat C."/>
            <person name="Riley R."/>
            <person name="Ohm R."/>
            <person name="Sun H."/>
            <person name="Tunlid A."/>
            <person name="Henrissat B."/>
            <person name="Grigoriev I.V."/>
            <person name="Hibbett D.S."/>
            <person name="Martin F."/>
        </authorList>
    </citation>
    <scope>NUCLEOTIDE SEQUENCE [LARGE SCALE GENOMIC DNA]</scope>
    <source>
        <strain evidence="8">Ve08.2h10</strain>
    </source>
</reference>
<dbReference type="PROSITE" id="PS51192">
    <property type="entry name" value="HELICASE_ATP_BIND_1"/>
    <property type="match status" value="1"/>
</dbReference>
<dbReference type="GO" id="GO:0003677">
    <property type="term" value="F:DNA binding"/>
    <property type="evidence" value="ECO:0007669"/>
    <property type="project" value="UniProtKB-KW"/>
</dbReference>
<gene>
    <name evidence="7" type="ORF">PAXRUDRAFT_150485</name>
</gene>
<sequence length="214" mass="24277">MLAPSSGTPSLSAICTKAQEVFAKRPCLWQLQIAEAFLERDRDIVCIAGIGMGKTLTFWLPLLFRPDGIQIVVTPLNQLSQQNVDSLWKASIQSIAINAETATWENFHVSSICTNIDGDGKLTFVQAIENLEYRVILVSPEQLMKPGSEFEKLLVKPAFVSHIISFVFDEVHCITSWGEFQLEYKELQRLRYTVEIRPYLRHRSQGLSNQSYLV</sequence>
<dbReference type="InterPro" id="IPR011545">
    <property type="entry name" value="DEAD/DEAH_box_helicase_dom"/>
</dbReference>
<comment type="similarity">
    <text evidence="1">Belongs to the helicase family. RecQ subfamily.</text>
</comment>
<evidence type="ECO:0000313" key="8">
    <source>
        <dbReference type="Proteomes" id="UP000054538"/>
    </source>
</evidence>
<dbReference type="InterPro" id="IPR027417">
    <property type="entry name" value="P-loop_NTPase"/>
</dbReference>
<dbReference type="PANTHER" id="PTHR13710:SF105">
    <property type="entry name" value="ATP-DEPENDENT DNA HELICASE Q1"/>
    <property type="match status" value="1"/>
</dbReference>
<reference evidence="7 8" key="1">
    <citation type="submission" date="2014-04" db="EMBL/GenBank/DDBJ databases">
        <authorList>
            <consortium name="DOE Joint Genome Institute"/>
            <person name="Kuo A."/>
            <person name="Kohler A."/>
            <person name="Jargeat P."/>
            <person name="Nagy L.G."/>
            <person name="Floudas D."/>
            <person name="Copeland A."/>
            <person name="Barry K.W."/>
            <person name="Cichocki N."/>
            <person name="Veneault-Fourrey C."/>
            <person name="LaButti K."/>
            <person name="Lindquist E.A."/>
            <person name="Lipzen A."/>
            <person name="Lundell T."/>
            <person name="Morin E."/>
            <person name="Murat C."/>
            <person name="Sun H."/>
            <person name="Tunlid A."/>
            <person name="Henrissat B."/>
            <person name="Grigoriev I.V."/>
            <person name="Hibbett D.S."/>
            <person name="Martin F."/>
            <person name="Nordberg H.P."/>
            <person name="Cantor M.N."/>
            <person name="Hua S.X."/>
        </authorList>
    </citation>
    <scope>NUCLEOTIDE SEQUENCE [LARGE SCALE GENOMIC DNA]</scope>
    <source>
        <strain evidence="7 8">Ve08.2h10</strain>
    </source>
</reference>
<dbReference type="SUPFAM" id="SSF52540">
    <property type="entry name" value="P-loop containing nucleoside triphosphate hydrolases"/>
    <property type="match status" value="1"/>
</dbReference>
<dbReference type="GO" id="GO:0005524">
    <property type="term" value="F:ATP binding"/>
    <property type="evidence" value="ECO:0007669"/>
    <property type="project" value="InterPro"/>
</dbReference>
<dbReference type="GO" id="GO:0009378">
    <property type="term" value="F:four-way junction helicase activity"/>
    <property type="evidence" value="ECO:0007669"/>
    <property type="project" value="TreeGrafter"/>
</dbReference>
<evidence type="ECO:0000259" key="6">
    <source>
        <dbReference type="PROSITE" id="PS51192"/>
    </source>
</evidence>
<dbReference type="EMBL" id="KN825438">
    <property type="protein sequence ID" value="KIK91018.1"/>
    <property type="molecule type" value="Genomic_DNA"/>
</dbReference>
<dbReference type="EC" id="5.6.2.4" evidence="5"/>
<evidence type="ECO:0000256" key="2">
    <source>
        <dbReference type="ARBA" id="ARBA00023125"/>
    </source>
</evidence>
<dbReference type="HOGENOM" id="CLU_001103_19_2_1"/>
<evidence type="ECO:0000256" key="1">
    <source>
        <dbReference type="ARBA" id="ARBA00005446"/>
    </source>
</evidence>
<dbReference type="AlphaFoldDB" id="A0A0D0DJ01"/>
<comment type="catalytic activity">
    <reaction evidence="4">
        <text>Couples ATP hydrolysis with the unwinding of duplex DNA by translocating in the 3'-5' direction.</text>
        <dbReference type="EC" id="5.6.2.4"/>
    </reaction>
</comment>
<keyword evidence="3" id="KW-0413">Isomerase</keyword>
<dbReference type="GO" id="GO:0005694">
    <property type="term" value="C:chromosome"/>
    <property type="evidence" value="ECO:0007669"/>
    <property type="project" value="TreeGrafter"/>
</dbReference>
<dbReference type="OrthoDB" id="10261556at2759"/>
<name>A0A0D0DJ01_9AGAM</name>
<proteinExistence type="inferred from homology"/>
<dbReference type="PANTHER" id="PTHR13710">
    <property type="entry name" value="DNA HELICASE RECQ FAMILY MEMBER"/>
    <property type="match status" value="1"/>
</dbReference>
<dbReference type="GO" id="GO:0000724">
    <property type="term" value="P:double-strand break repair via homologous recombination"/>
    <property type="evidence" value="ECO:0007669"/>
    <property type="project" value="TreeGrafter"/>
</dbReference>
<accession>A0A0D0DJ01</accession>
<evidence type="ECO:0000313" key="7">
    <source>
        <dbReference type="EMBL" id="KIK91018.1"/>
    </source>
</evidence>
<evidence type="ECO:0000256" key="4">
    <source>
        <dbReference type="ARBA" id="ARBA00034617"/>
    </source>
</evidence>
<dbReference type="Gene3D" id="3.40.50.300">
    <property type="entry name" value="P-loop containing nucleotide triphosphate hydrolases"/>
    <property type="match status" value="1"/>
</dbReference>
<dbReference type="Pfam" id="PF00270">
    <property type="entry name" value="DEAD"/>
    <property type="match status" value="1"/>
</dbReference>
<organism evidence="7 8">
    <name type="scientific">Paxillus rubicundulus Ve08.2h10</name>
    <dbReference type="NCBI Taxonomy" id="930991"/>
    <lineage>
        <taxon>Eukaryota</taxon>
        <taxon>Fungi</taxon>
        <taxon>Dikarya</taxon>
        <taxon>Basidiomycota</taxon>
        <taxon>Agaricomycotina</taxon>
        <taxon>Agaricomycetes</taxon>
        <taxon>Agaricomycetidae</taxon>
        <taxon>Boletales</taxon>
        <taxon>Paxilineae</taxon>
        <taxon>Paxillaceae</taxon>
        <taxon>Paxillus</taxon>
    </lineage>
</organism>
<dbReference type="GO" id="GO:0043138">
    <property type="term" value="F:3'-5' DNA helicase activity"/>
    <property type="evidence" value="ECO:0007669"/>
    <property type="project" value="UniProtKB-EC"/>
</dbReference>
<feature type="domain" description="Helicase ATP-binding" evidence="6">
    <location>
        <begin position="35"/>
        <end position="190"/>
    </location>
</feature>
<dbReference type="GO" id="GO:0005737">
    <property type="term" value="C:cytoplasm"/>
    <property type="evidence" value="ECO:0007669"/>
    <property type="project" value="TreeGrafter"/>
</dbReference>
<dbReference type="Proteomes" id="UP000054538">
    <property type="component" value="Unassembled WGS sequence"/>
</dbReference>
<dbReference type="InterPro" id="IPR014001">
    <property type="entry name" value="Helicase_ATP-bd"/>
</dbReference>
<keyword evidence="2" id="KW-0238">DNA-binding</keyword>
<evidence type="ECO:0000256" key="5">
    <source>
        <dbReference type="ARBA" id="ARBA00034808"/>
    </source>
</evidence>
<keyword evidence="8" id="KW-1185">Reference proteome</keyword>